<dbReference type="Proteomes" id="UP000257109">
    <property type="component" value="Unassembled WGS sequence"/>
</dbReference>
<proteinExistence type="predicted"/>
<gene>
    <name evidence="1" type="ORF">CR513_06757</name>
</gene>
<keyword evidence="2" id="KW-1185">Reference proteome</keyword>
<evidence type="ECO:0000313" key="1">
    <source>
        <dbReference type="EMBL" id="RDY08953.1"/>
    </source>
</evidence>
<reference evidence="1" key="1">
    <citation type="submission" date="2018-05" db="EMBL/GenBank/DDBJ databases">
        <title>Draft genome of Mucuna pruriens seed.</title>
        <authorList>
            <person name="Nnadi N.E."/>
            <person name="Vos R."/>
            <person name="Hasami M.H."/>
            <person name="Devisetty U.K."/>
            <person name="Aguiy J.C."/>
        </authorList>
    </citation>
    <scope>NUCLEOTIDE SEQUENCE [LARGE SCALE GENOMIC DNA]</scope>
    <source>
        <strain evidence="1">JCA_2017</strain>
    </source>
</reference>
<protein>
    <submittedName>
        <fullName evidence="1">Uncharacterized protein</fullName>
    </submittedName>
</protein>
<evidence type="ECO:0000313" key="2">
    <source>
        <dbReference type="Proteomes" id="UP000257109"/>
    </source>
</evidence>
<sequence>MNLEKIPMGLGGWRKKESMAQRWGGLGIKNLQIFNAALLEKRQRRIVNEYNSLWCQVLKSKYGISGSLVDEIKDLGKTCENGIQERWFDKNISWKVDDHMKVKFWCENWVGDGTLYLKNTTDYIVVWGKAEGGWKEFRHGIYVEGRNGYEINKVHVFILSTLHTQCNHQMNKLLFRSTSPFGGILGPIKCSNFCMESAT</sequence>
<accession>A0A371I1Q3</accession>
<name>A0A371I1Q3_MUCPR</name>
<organism evidence="1 2">
    <name type="scientific">Mucuna pruriens</name>
    <name type="common">Velvet bean</name>
    <name type="synonym">Dolichos pruriens</name>
    <dbReference type="NCBI Taxonomy" id="157652"/>
    <lineage>
        <taxon>Eukaryota</taxon>
        <taxon>Viridiplantae</taxon>
        <taxon>Streptophyta</taxon>
        <taxon>Embryophyta</taxon>
        <taxon>Tracheophyta</taxon>
        <taxon>Spermatophyta</taxon>
        <taxon>Magnoliopsida</taxon>
        <taxon>eudicotyledons</taxon>
        <taxon>Gunneridae</taxon>
        <taxon>Pentapetalae</taxon>
        <taxon>rosids</taxon>
        <taxon>fabids</taxon>
        <taxon>Fabales</taxon>
        <taxon>Fabaceae</taxon>
        <taxon>Papilionoideae</taxon>
        <taxon>50 kb inversion clade</taxon>
        <taxon>NPAAA clade</taxon>
        <taxon>indigoferoid/millettioid clade</taxon>
        <taxon>Phaseoleae</taxon>
        <taxon>Mucuna</taxon>
    </lineage>
</organism>
<dbReference type="OrthoDB" id="1435349at2759"/>
<dbReference type="STRING" id="157652.A0A371I1Q3"/>
<dbReference type="EMBL" id="QJKJ01001172">
    <property type="protein sequence ID" value="RDY08953.1"/>
    <property type="molecule type" value="Genomic_DNA"/>
</dbReference>
<feature type="non-terminal residue" evidence="1">
    <location>
        <position position="1"/>
    </location>
</feature>
<comment type="caution">
    <text evidence="1">The sequence shown here is derived from an EMBL/GenBank/DDBJ whole genome shotgun (WGS) entry which is preliminary data.</text>
</comment>
<dbReference type="AlphaFoldDB" id="A0A371I1Q3"/>